<dbReference type="InterPro" id="IPR032311">
    <property type="entry name" value="DUF4982"/>
</dbReference>
<dbReference type="Pfam" id="PF00703">
    <property type="entry name" value="Glyco_hydro_2"/>
    <property type="match status" value="1"/>
</dbReference>
<dbReference type="InterPro" id="IPR048230">
    <property type="entry name" value="GalA-like"/>
</dbReference>
<dbReference type="KEGG" id="caul:KCG34_25240"/>
<dbReference type="Gene3D" id="2.60.120.260">
    <property type="entry name" value="Galactose-binding domain-like"/>
    <property type="match status" value="1"/>
</dbReference>
<proteinExistence type="inferred from homology"/>
<dbReference type="SUPFAM" id="SSF51445">
    <property type="entry name" value="(Trans)glycosidases"/>
    <property type="match status" value="1"/>
</dbReference>
<evidence type="ECO:0000256" key="2">
    <source>
        <dbReference type="ARBA" id="ARBA00022801"/>
    </source>
</evidence>
<dbReference type="GO" id="GO:0004553">
    <property type="term" value="F:hydrolase activity, hydrolyzing O-glycosyl compounds"/>
    <property type="evidence" value="ECO:0007669"/>
    <property type="project" value="InterPro"/>
</dbReference>
<reference evidence="8" key="1">
    <citation type="submission" date="2021-04" db="EMBL/GenBank/DDBJ databases">
        <title>The complete genome sequence of Caulobacter sp. S6.</title>
        <authorList>
            <person name="Tang Y."/>
            <person name="Ouyang W."/>
            <person name="Liu Q."/>
            <person name="Huang B."/>
            <person name="Guo Z."/>
            <person name="Lei P."/>
        </authorList>
    </citation>
    <scope>NUCLEOTIDE SEQUENCE</scope>
    <source>
        <strain evidence="8">S6</strain>
    </source>
</reference>
<dbReference type="RefSeq" id="WP_211938344.1">
    <property type="nucleotide sequence ID" value="NZ_CP073078.1"/>
</dbReference>
<dbReference type="PROSITE" id="PS51318">
    <property type="entry name" value="TAT"/>
    <property type="match status" value="1"/>
</dbReference>
<evidence type="ECO:0000259" key="5">
    <source>
        <dbReference type="Pfam" id="PF02836"/>
    </source>
</evidence>
<dbReference type="InterPro" id="IPR013783">
    <property type="entry name" value="Ig-like_fold"/>
</dbReference>
<feature type="domain" description="Glycoside hydrolase family 2 immunoglobulin-like beta-sandwich" evidence="4">
    <location>
        <begin position="236"/>
        <end position="338"/>
    </location>
</feature>
<feature type="domain" description="DUF4982" evidence="6">
    <location>
        <begin position="640"/>
        <end position="696"/>
    </location>
</feature>
<dbReference type="Pfam" id="PF18565">
    <property type="entry name" value="Glyco_hydro2_C5"/>
    <property type="match status" value="1"/>
</dbReference>
<dbReference type="Pfam" id="PF02836">
    <property type="entry name" value="Glyco_hydro_2_C"/>
    <property type="match status" value="1"/>
</dbReference>
<protein>
    <submittedName>
        <fullName evidence="8">DUF4982 domain-containing protein</fullName>
    </submittedName>
</protein>
<accession>A0A975IUY8</accession>
<dbReference type="GO" id="GO:0005975">
    <property type="term" value="P:carbohydrate metabolic process"/>
    <property type="evidence" value="ECO:0007669"/>
    <property type="project" value="InterPro"/>
</dbReference>
<dbReference type="PRINTS" id="PR00132">
    <property type="entry name" value="GLHYDRLASE2"/>
</dbReference>
<sequence>MATRRQVLGAATALSAGAVTGVRTAAADAPPSPRERTRLSRGWRFHMGHAQDPARDFGFGALQIAFAKATDPLLDPAALHYDDSQWSEVSVPHDWGVELPFVAPIGLDILGKTDPRAAHGYKPLGREFPDTSVGWYRLVMDLPQTDLGRRLSLEFDGAFRDCVVFVNGYLLAENHSGYAPFRVDLTDVANYGGRNVILLRVDASQGEGWFYEGAGVYRPVWLVKTDPLHVPQWGAVVRPTLTEGLADLAIGTEVANESDKDAPCEVVSTILDADGRAVGEARSQVSAPAWGQAEVACHVALPKPKLWSIEAPYLYRLATEIFVGGKLVDRYETPFGLRTIRFDPDQGFFLNGQPVKLKGTCNHQDHAGVGVAMPDRLHAFRIERLKAMGSNAYRTTHNPPSPALLDACDQLGMLVMDETRRMSTAPEALDELERLVRRDRNRPSVILWSIGNEEPQQGTERGARVAQTMKRLVNRLDGTRPVTEAMDGGWGDGVTRVLDVVGFNYRTSKIDDFHARFPKIPVLGSETASTVTTRGVYVHDEVRQFSAAYDKEAPWWATTAEGWWPYVDARPYIAGGFVWTGFDYRGEPTPFHRWPSVASYFGLMDSCGFPKDEYYYYKAWWNPAPQAHLLPHWTWPGREGQPIEVWCYANVERVELFLNGQSQGAQDVVKDKHLVWNVPYAPGAIEARGFVGGKLVVKERRETAGPATRIALKADRARLKADGDDLVVVGIEIQDADGRPVPTAGDLVSLQISGPGQLIGMGNGDPTSHEPDKTSHRKAFNGLCMGLVQTLPGSAGRISITASAPGLTGAALLVTAS</sequence>
<evidence type="ECO:0000259" key="7">
    <source>
        <dbReference type="Pfam" id="PF18565"/>
    </source>
</evidence>
<dbReference type="Gene3D" id="3.20.20.80">
    <property type="entry name" value="Glycosidases"/>
    <property type="match status" value="1"/>
</dbReference>
<keyword evidence="3" id="KW-0326">Glycosidase</keyword>
<dbReference type="AlphaFoldDB" id="A0A975IUY8"/>
<dbReference type="InterPro" id="IPR006102">
    <property type="entry name" value="Ig-like_GH2"/>
</dbReference>
<dbReference type="InterPro" id="IPR040605">
    <property type="entry name" value="Glyco_hydro2_dom5"/>
</dbReference>
<dbReference type="InterPro" id="IPR051913">
    <property type="entry name" value="GH2_Domain-Containing"/>
</dbReference>
<comment type="similarity">
    <text evidence="1">Belongs to the glycosyl hydrolase 2 family.</text>
</comment>
<dbReference type="Proteomes" id="UP000676409">
    <property type="component" value="Chromosome"/>
</dbReference>
<dbReference type="InterPro" id="IPR006101">
    <property type="entry name" value="Glyco_hydro_2"/>
</dbReference>
<dbReference type="SUPFAM" id="SSF49303">
    <property type="entry name" value="beta-Galactosidase/glucuronidase domain"/>
    <property type="match status" value="1"/>
</dbReference>
<dbReference type="Gene3D" id="2.60.40.10">
    <property type="entry name" value="Immunoglobulins"/>
    <property type="match status" value="3"/>
</dbReference>
<dbReference type="NCBIfam" id="NF041462">
    <property type="entry name" value="GalA"/>
    <property type="match status" value="1"/>
</dbReference>
<dbReference type="InterPro" id="IPR006103">
    <property type="entry name" value="Glyco_hydro_2_cat"/>
</dbReference>
<dbReference type="EMBL" id="CP073078">
    <property type="protein sequence ID" value="QUD88293.1"/>
    <property type="molecule type" value="Genomic_DNA"/>
</dbReference>
<keyword evidence="2" id="KW-0378">Hydrolase</keyword>
<dbReference type="PANTHER" id="PTHR42732:SF1">
    <property type="entry name" value="BETA-MANNOSIDASE"/>
    <property type="match status" value="1"/>
</dbReference>
<gene>
    <name evidence="8" type="ORF">KCG34_25240</name>
</gene>
<dbReference type="PANTHER" id="PTHR42732">
    <property type="entry name" value="BETA-GALACTOSIDASE"/>
    <property type="match status" value="1"/>
</dbReference>
<dbReference type="InterPro" id="IPR023232">
    <property type="entry name" value="Glyco_hydro_2_AS"/>
</dbReference>
<dbReference type="SUPFAM" id="SSF49785">
    <property type="entry name" value="Galactose-binding domain-like"/>
    <property type="match status" value="1"/>
</dbReference>
<feature type="domain" description="Glycoside hydrolase family 2" evidence="7">
    <location>
        <begin position="710"/>
        <end position="810"/>
    </location>
</feature>
<evidence type="ECO:0000256" key="1">
    <source>
        <dbReference type="ARBA" id="ARBA00007401"/>
    </source>
</evidence>
<evidence type="ECO:0000313" key="9">
    <source>
        <dbReference type="Proteomes" id="UP000676409"/>
    </source>
</evidence>
<dbReference type="InterPro" id="IPR036156">
    <property type="entry name" value="Beta-gal/glucu_dom_sf"/>
</dbReference>
<evidence type="ECO:0000259" key="4">
    <source>
        <dbReference type="Pfam" id="PF00703"/>
    </source>
</evidence>
<feature type="domain" description="Glycoside hydrolase family 2 catalytic" evidence="5">
    <location>
        <begin position="345"/>
        <end position="506"/>
    </location>
</feature>
<dbReference type="InterPro" id="IPR017853">
    <property type="entry name" value="GH"/>
</dbReference>
<name>A0A975IUY8_9CAUL</name>
<evidence type="ECO:0000256" key="3">
    <source>
        <dbReference type="ARBA" id="ARBA00023295"/>
    </source>
</evidence>
<dbReference type="Pfam" id="PF16355">
    <property type="entry name" value="DUF4982"/>
    <property type="match status" value="1"/>
</dbReference>
<dbReference type="InterPro" id="IPR008979">
    <property type="entry name" value="Galactose-bd-like_sf"/>
</dbReference>
<dbReference type="InterPro" id="IPR006311">
    <property type="entry name" value="TAT_signal"/>
</dbReference>
<organism evidence="8 9">
    <name type="scientific">Phenylobacterium montanum</name>
    <dbReference type="NCBI Taxonomy" id="2823693"/>
    <lineage>
        <taxon>Bacteria</taxon>
        <taxon>Pseudomonadati</taxon>
        <taxon>Pseudomonadota</taxon>
        <taxon>Alphaproteobacteria</taxon>
        <taxon>Caulobacterales</taxon>
        <taxon>Caulobacteraceae</taxon>
        <taxon>Phenylobacterium</taxon>
    </lineage>
</organism>
<evidence type="ECO:0000313" key="8">
    <source>
        <dbReference type="EMBL" id="QUD88293.1"/>
    </source>
</evidence>
<keyword evidence="9" id="KW-1185">Reference proteome</keyword>
<evidence type="ECO:0000259" key="6">
    <source>
        <dbReference type="Pfam" id="PF16355"/>
    </source>
</evidence>
<dbReference type="PROSITE" id="PS00608">
    <property type="entry name" value="GLYCOSYL_HYDROL_F2_2"/>
    <property type="match status" value="1"/>
</dbReference>